<protein>
    <submittedName>
        <fullName evidence="1">Uncharacterized protein</fullName>
    </submittedName>
</protein>
<evidence type="ECO:0000313" key="1">
    <source>
        <dbReference type="EMBL" id="QWY81437.1"/>
    </source>
</evidence>
<gene>
    <name evidence="1" type="primary">38</name>
    <name evidence="1" type="ORF">PET_TAIDAONE_38</name>
</gene>
<accession>A0A8F3E7J4</accession>
<dbReference type="EMBL" id="MW712736">
    <property type="protein sequence ID" value="QWY81437.1"/>
    <property type="molecule type" value="Genomic_DNA"/>
</dbReference>
<organism evidence="1 2">
    <name type="scientific">Streptomyces phage TaidaOne</name>
    <dbReference type="NCBI Taxonomy" id="2836025"/>
    <lineage>
        <taxon>Viruses</taxon>
        <taxon>Duplodnaviria</taxon>
        <taxon>Heunggongvirae</taxon>
        <taxon>Uroviricota</taxon>
        <taxon>Caudoviricetes</taxon>
        <taxon>Rimavirus</taxon>
        <taxon>Rimavirus rima</taxon>
    </lineage>
</organism>
<reference evidence="1" key="1">
    <citation type="submission" date="2021-03" db="EMBL/GenBank/DDBJ databases">
        <authorList>
            <person name="Kovalski J.M."/>
            <person name="Chen S.-W."/>
            <person name="Chen P.-H."/>
            <person name="Cheng C.-Y."/>
            <person name="Cheng K.-C."/>
            <person name="Fernandez M."/>
            <person name="Hou T.-K."/>
            <person name="Jiang B.-C."/>
            <person name="Liao C.-L."/>
            <person name="Liao N.-S."/>
            <person name="Lin N.-C."/>
            <person name="Pao T."/>
            <person name="Wong Y.-Y."/>
            <person name="Yang H.-Y."/>
            <person name="Chung H.-M."/>
            <person name="Zack K.M."/>
            <person name="Garlena R.A."/>
            <person name="Russell D.A."/>
            <person name="Jacobs-Sera D."/>
            <person name="Hatfull G.F."/>
        </authorList>
    </citation>
    <scope>NUCLEOTIDE SEQUENCE</scope>
</reference>
<name>A0A8F3E7J4_9CAUD</name>
<evidence type="ECO:0000313" key="2">
    <source>
        <dbReference type="Proteomes" id="UP000693900"/>
    </source>
</evidence>
<sequence length="123" mass="13695">MGFGFHHILARITRPIMRPLPLKIGHPMNEKKNEKFASLKQKIKTYAPSVIAFTAAAASTVLVLNSIKNAAQASEIEVELVPLPEVTGDDKKALLEREDLIVQQSEMDDVYYLSVMNNTNSEN</sequence>
<proteinExistence type="predicted"/>
<dbReference type="Proteomes" id="UP000693900">
    <property type="component" value="Segment"/>
</dbReference>